<keyword evidence="3" id="KW-1185">Reference proteome</keyword>
<dbReference type="EMBL" id="KV895159">
    <property type="protein sequence ID" value="OON17586.1"/>
    <property type="molecule type" value="Genomic_DNA"/>
</dbReference>
<sequence length="268" mass="30189">MVEVYDIPTSGSSPYQLTQQKTFSYEDIQKLVHCTANALAADETVWLSLLQLSFEQTAELVSAVSKPSETECGAKVVPAQRLVWKAITRLGDQLSSFIRQEDQYRECLVQAHLVEQRYLSAELHTSITRGDSLTSEIDRLTERLNTHKEALSRADSLNLRLVNQVNSLKADLANANSDLQAEVMQSEQKQAELDRLNTRLIEEQQKSSAFRTQIENLKSDTDRLEQELRDAKQSLVEANHAVTVAEKRAESVEQAADQSRIQSKSANR</sequence>
<proteinExistence type="predicted"/>
<feature type="compositionally biased region" description="Polar residues" evidence="1">
    <location>
        <begin position="256"/>
        <end position="268"/>
    </location>
</feature>
<dbReference type="Gene3D" id="1.10.287.1490">
    <property type="match status" value="1"/>
</dbReference>
<evidence type="ECO:0000313" key="2">
    <source>
        <dbReference type="EMBL" id="OON17586.1"/>
    </source>
</evidence>
<dbReference type="Proteomes" id="UP000243686">
    <property type="component" value="Unassembled WGS sequence"/>
</dbReference>
<gene>
    <name evidence="2" type="ORF">X801_06575</name>
</gene>
<evidence type="ECO:0000313" key="3">
    <source>
        <dbReference type="Proteomes" id="UP000243686"/>
    </source>
</evidence>
<accession>A0A1S8WT00</accession>
<feature type="region of interest" description="Disordered" evidence="1">
    <location>
        <begin position="246"/>
        <end position="268"/>
    </location>
</feature>
<dbReference type="AlphaFoldDB" id="A0A1S8WT00"/>
<protein>
    <submittedName>
        <fullName evidence="2">Uncharacterized protein</fullName>
    </submittedName>
</protein>
<organism evidence="2 3">
    <name type="scientific">Opisthorchis viverrini</name>
    <name type="common">Southeast Asian liver fluke</name>
    <dbReference type="NCBI Taxonomy" id="6198"/>
    <lineage>
        <taxon>Eukaryota</taxon>
        <taxon>Metazoa</taxon>
        <taxon>Spiralia</taxon>
        <taxon>Lophotrochozoa</taxon>
        <taxon>Platyhelminthes</taxon>
        <taxon>Trematoda</taxon>
        <taxon>Digenea</taxon>
        <taxon>Opisthorchiida</taxon>
        <taxon>Opisthorchiata</taxon>
        <taxon>Opisthorchiidae</taxon>
        <taxon>Opisthorchis</taxon>
    </lineage>
</organism>
<reference evidence="2 3" key="1">
    <citation type="submission" date="2015-03" db="EMBL/GenBank/DDBJ databases">
        <title>Draft genome of the nematode, Opisthorchis viverrini.</title>
        <authorList>
            <person name="Mitreva M."/>
        </authorList>
    </citation>
    <scope>NUCLEOTIDE SEQUENCE [LARGE SCALE GENOMIC DNA]</scope>
    <source>
        <strain evidence="2">Khon Kaen</strain>
    </source>
</reference>
<name>A0A1S8WT00_OPIVI</name>
<evidence type="ECO:0000256" key="1">
    <source>
        <dbReference type="SAM" id="MobiDB-lite"/>
    </source>
</evidence>